<dbReference type="Pfam" id="PF01225">
    <property type="entry name" value="Mur_ligase"/>
    <property type="match status" value="1"/>
</dbReference>
<keyword evidence="3 10" id="KW-0132">Cell division</keyword>
<evidence type="ECO:0000256" key="5">
    <source>
        <dbReference type="ARBA" id="ARBA00022840"/>
    </source>
</evidence>
<keyword evidence="1 10" id="KW-0963">Cytoplasm</keyword>
<keyword evidence="2 10" id="KW-0436">Ligase</keyword>
<evidence type="ECO:0000256" key="4">
    <source>
        <dbReference type="ARBA" id="ARBA00022741"/>
    </source>
</evidence>
<sequence length="450" mass="47896">MKLTLAELAIATDGVLQGDEKTAVEGVSFDSRTVQPGDLFVALVGENDGHNFIQMALDKGARAVLAEEGHVLPEDAPAVVVPDSLAGLQQLSQYYLNEVGPKVVAITGSNGKTTTKDMVAAILSTKYKTFKTPANFNNEIGLPVTILSMPEDTDVLVLEMGMDRPGQLTALSTLAKPDIAVITMIGEAHLEFFKTRANIAKAKLEITAGLKDGGLFLIPADEPLLTEATNLPANTKNFGPVPADIEESLAETVWTEKGQRFAIPMLGRYNVKNTEAAIMVGQALGLDLKTMASALAHFDLTKNRTERLTAQNGAQLISDVYNANPTATKEVLRALSQDGAANLVLVLGDMLELGEEGPALHAALADAVLATKPKQVDLVGPIMVDSLLPALKKAAPDLNVKGYQADELDRLSADLKDGLKKDDLVFLKASHGIHLEKVVASLTEGWKNHA</sequence>
<dbReference type="SUPFAM" id="SSF53623">
    <property type="entry name" value="MurD-like peptide ligases, catalytic domain"/>
    <property type="match status" value="1"/>
</dbReference>
<gene>
    <name evidence="10" type="primary">murF</name>
    <name evidence="15" type="ORF">G6R28_03775</name>
</gene>
<name>A0ABS5QT26_9LACO</name>
<dbReference type="Gene3D" id="3.40.1190.10">
    <property type="entry name" value="Mur-like, catalytic domain"/>
    <property type="match status" value="1"/>
</dbReference>
<comment type="pathway">
    <text evidence="10 11">Cell wall biogenesis; peptidoglycan biosynthesis.</text>
</comment>
<evidence type="ECO:0000256" key="10">
    <source>
        <dbReference type="HAMAP-Rule" id="MF_02019"/>
    </source>
</evidence>
<keyword evidence="16" id="KW-1185">Reference proteome</keyword>
<accession>A0ABS5QT26</accession>
<dbReference type="PANTHER" id="PTHR43024:SF1">
    <property type="entry name" value="UDP-N-ACETYLMURAMOYL-TRIPEPTIDE--D-ALANYL-D-ALANINE LIGASE"/>
    <property type="match status" value="1"/>
</dbReference>
<dbReference type="InterPro" id="IPR051046">
    <property type="entry name" value="MurCDEF_CellWall_CoF430Synth"/>
</dbReference>
<dbReference type="Proteomes" id="UP000735205">
    <property type="component" value="Unassembled WGS sequence"/>
</dbReference>
<dbReference type="InterPro" id="IPR004101">
    <property type="entry name" value="Mur_ligase_C"/>
</dbReference>
<dbReference type="Gene3D" id="3.90.190.20">
    <property type="entry name" value="Mur ligase, C-terminal domain"/>
    <property type="match status" value="1"/>
</dbReference>
<dbReference type="Pfam" id="PF08245">
    <property type="entry name" value="Mur_ligase_M"/>
    <property type="match status" value="1"/>
</dbReference>
<proteinExistence type="inferred from homology"/>
<dbReference type="GO" id="GO:0016874">
    <property type="term" value="F:ligase activity"/>
    <property type="evidence" value="ECO:0007669"/>
    <property type="project" value="UniProtKB-KW"/>
</dbReference>
<feature type="domain" description="Mur ligase C-terminal" evidence="13">
    <location>
        <begin position="304"/>
        <end position="430"/>
    </location>
</feature>
<dbReference type="NCBIfam" id="TIGR01143">
    <property type="entry name" value="murF"/>
    <property type="match status" value="1"/>
</dbReference>
<feature type="domain" description="Mur ligase central" evidence="14">
    <location>
        <begin position="106"/>
        <end position="280"/>
    </location>
</feature>
<dbReference type="EMBL" id="JAAMFJ010000002">
    <property type="protein sequence ID" value="MBS9336351.1"/>
    <property type="molecule type" value="Genomic_DNA"/>
</dbReference>
<evidence type="ECO:0000256" key="3">
    <source>
        <dbReference type="ARBA" id="ARBA00022618"/>
    </source>
</evidence>
<dbReference type="InterPro" id="IPR035911">
    <property type="entry name" value="MurE/MurF_N"/>
</dbReference>
<dbReference type="Gene3D" id="3.40.1390.10">
    <property type="entry name" value="MurE/MurF, N-terminal domain"/>
    <property type="match status" value="1"/>
</dbReference>
<comment type="catalytic activity">
    <reaction evidence="10">
        <text>UDP-N-acetyl-alpha-D-muramoyl-L-alanyl-gamma-D-glutamyl-L-lysine + D-alanyl-D-alanine + ATP = UDP-N-acetyl-alpha-D-muramoyl-L-alanyl-gamma-D-glutamyl-L-lysyl-D-alanyl-D-alanine + ADP + phosphate + H(+)</text>
        <dbReference type="Rhea" id="RHEA:16085"/>
        <dbReference type="ChEBI" id="CHEBI:15378"/>
        <dbReference type="ChEBI" id="CHEBI:30616"/>
        <dbReference type="ChEBI" id="CHEBI:43474"/>
        <dbReference type="ChEBI" id="CHEBI:57822"/>
        <dbReference type="ChEBI" id="CHEBI:70758"/>
        <dbReference type="ChEBI" id="CHEBI:83903"/>
        <dbReference type="ChEBI" id="CHEBI:456216"/>
        <dbReference type="EC" id="6.3.2.10"/>
    </reaction>
</comment>
<dbReference type="HAMAP" id="MF_02019">
    <property type="entry name" value="MurF"/>
    <property type="match status" value="1"/>
</dbReference>
<evidence type="ECO:0000313" key="15">
    <source>
        <dbReference type="EMBL" id="MBS9336351.1"/>
    </source>
</evidence>
<evidence type="ECO:0000256" key="8">
    <source>
        <dbReference type="ARBA" id="ARBA00023306"/>
    </source>
</evidence>
<dbReference type="InterPro" id="IPR013221">
    <property type="entry name" value="Mur_ligase_cen"/>
</dbReference>
<evidence type="ECO:0000259" key="13">
    <source>
        <dbReference type="Pfam" id="PF02875"/>
    </source>
</evidence>
<keyword evidence="9 10" id="KW-0961">Cell wall biogenesis/degradation</keyword>
<organism evidence="15 16">
    <name type="scientific">Fructobacillus papyrifericola</name>
    <dbReference type="NCBI Taxonomy" id="2713172"/>
    <lineage>
        <taxon>Bacteria</taxon>
        <taxon>Bacillati</taxon>
        <taxon>Bacillota</taxon>
        <taxon>Bacilli</taxon>
        <taxon>Lactobacillales</taxon>
        <taxon>Lactobacillaceae</taxon>
        <taxon>Fructobacillus</taxon>
    </lineage>
</organism>
<reference evidence="15 16" key="1">
    <citation type="submission" date="2020-02" db="EMBL/GenBank/DDBJ databases">
        <title>Fructobacillus sp. isolated from paper mulberry of Taiwan.</title>
        <authorList>
            <person name="Lin S.-T."/>
        </authorList>
    </citation>
    <scope>NUCLEOTIDE SEQUENCE [LARGE SCALE GENOMIC DNA]</scope>
    <source>
        <strain evidence="15 16">M1-21</strain>
    </source>
</reference>
<evidence type="ECO:0000313" key="16">
    <source>
        <dbReference type="Proteomes" id="UP000735205"/>
    </source>
</evidence>
<dbReference type="EC" id="6.3.2.10" evidence="10 11"/>
<keyword evidence="7 10" id="KW-0573">Peptidoglycan synthesis</keyword>
<dbReference type="InterPro" id="IPR005863">
    <property type="entry name" value="UDP-N-AcMur_synth"/>
</dbReference>
<dbReference type="SUPFAM" id="SSF53244">
    <property type="entry name" value="MurD-like peptide ligases, peptide-binding domain"/>
    <property type="match status" value="1"/>
</dbReference>
<comment type="catalytic activity">
    <reaction evidence="11">
        <text>D-alanyl-D-alanine + UDP-N-acetyl-alpha-D-muramoyl-L-alanyl-gamma-D-glutamyl-meso-2,6-diaminopimelate + ATP = UDP-N-acetyl-alpha-D-muramoyl-L-alanyl-gamma-D-glutamyl-meso-2,6-diaminopimeloyl-D-alanyl-D-alanine + ADP + phosphate + H(+)</text>
        <dbReference type="Rhea" id="RHEA:28374"/>
        <dbReference type="ChEBI" id="CHEBI:15378"/>
        <dbReference type="ChEBI" id="CHEBI:30616"/>
        <dbReference type="ChEBI" id="CHEBI:43474"/>
        <dbReference type="ChEBI" id="CHEBI:57822"/>
        <dbReference type="ChEBI" id="CHEBI:61386"/>
        <dbReference type="ChEBI" id="CHEBI:83905"/>
        <dbReference type="ChEBI" id="CHEBI:456216"/>
        <dbReference type="EC" id="6.3.2.10"/>
    </reaction>
</comment>
<evidence type="ECO:0000256" key="9">
    <source>
        <dbReference type="ARBA" id="ARBA00023316"/>
    </source>
</evidence>
<comment type="similarity">
    <text evidence="10">Belongs to the MurCDEF family. MurF subfamily.</text>
</comment>
<dbReference type="SUPFAM" id="SSF63418">
    <property type="entry name" value="MurE/MurF N-terminal domain"/>
    <property type="match status" value="1"/>
</dbReference>
<evidence type="ECO:0000259" key="14">
    <source>
        <dbReference type="Pfam" id="PF08245"/>
    </source>
</evidence>
<dbReference type="InterPro" id="IPR036615">
    <property type="entry name" value="Mur_ligase_C_dom_sf"/>
</dbReference>
<keyword evidence="5 10" id="KW-0067">ATP-binding</keyword>
<keyword evidence="8 10" id="KW-0131">Cell cycle</keyword>
<evidence type="ECO:0000256" key="7">
    <source>
        <dbReference type="ARBA" id="ARBA00022984"/>
    </source>
</evidence>
<evidence type="ECO:0000256" key="2">
    <source>
        <dbReference type="ARBA" id="ARBA00022598"/>
    </source>
</evidence>
<dbReference type="RefSeq" id="WP_213792912.1">
    <property type="nucleotide sequence ID" value="NZ_JAAMFJ010000002.1"/>
</dbReference>
<dbReference type="PANTHER" id="PTHR43024">
    <property type="entry name" value="UDP-N-ACETYLMURAMOYL-TRIPEPTIDE--D-ALANYL-D-ALANINE LIGASE"/>
    <property type="match status" value="1"/>
</dbReference>
<dbReference type="Pfam" id="PF02875">
    <property type="entry name" value="Mur_ligase_C"/>
    <property type="match status" value="1"/>
</dbReference>
<evidence type="ECO:0000256" key="11">
    <source>
        <dbReference type="RuleBase" id="RU004136"/>
    </source>
</evidence>
<protein>
    <recommendedName>
        <fullName evidence="10 11">UDP-N-acetylmuramoyl-tripeptide--D-alanyl-D-alanine ligase</fullName>
        <ecNumber evidence="10 11">6.3.2.10</ecNumber>
    </recommendedName>
    <alternativeName>
        <fullName evidence="10">D-alanyl-D-alanine-adding enzyme</fullName>
    </alternativeName>
</protein>
<evidence type="ECO:0000256" key="6">
    <source>
        <dbReference type="ARBA" id="ARBA00022960"/>
    </source>
</evidence>
<evidence type="ECO:0000256" key="1">
    <source>
        <dbReference type="ARBA" id="ARBA00022490"/>
    </source>
</evidence>
<comment type="caution">
    <text evidence="15">The sequence shown here is derived from an EMBL/GenBank/DDBJ whole genome shotgun (WGS) entry which is preliminary data.</text>
</comment>
<keyword evidence="6 10" id="KW-0133">Cell shape</keyword>
<dbReference type="InterPro" id="IPR036565">
    <property type="entry name" value="Mur-like_cat_sf"/>
</dbReference>
<comment type="function">
    <text evidence="10 11">Involved in cell wall formation. Catalyzes the final step in the synthesis of UDP-N-acetylmuramoyl-pentapeptide, the precursor of murein.</text>
</comment>
<comment type="subcellular location">
    <subcellularLocation>
        <location evidence="10 11">Cytoplasm</location>
    </subcellularLocation>
</comment>
<dbReference type="InterPro" id="IPR000713">
    <property type="entry name" value="Mur_ligase_N"/>
</dbReference>
<evidence type="ECO:0000259" key="12">
    <source>
        <dbReference type="Pfam" id="PF01225"/>
    </source>
</evidence>
<keyword evidence="4 10" id="KW-0547">Nucleotide-binding</keyword>
<feature type="domain" description="Mur ligase N-terminal catalytic" evidence="12">
    <location>
        <begin position="24"/>
        <end position="71"/>
    </location>
</feature>
<feature type="binding site" evidence="10">
    <location>
        <begin position="108"/>
        <end position="114"/>
    </location>
    <ligand>
        <name>ATP</name>
        <dbReference type="ChEBI" id="CHEBI:30616"/>
    </ligand>
</feature>